<dbReference type="Pfam" id="PF00501">
    <property type="entry name" value="AMP-binding"/>
    <property type="match status" value="1"/>
</dbReference>
<accession>A0A1H8R520</accession>
<comment type="catalytic activity">
    <reaction evidence="3">
        <text>a long-chain fatty acid + ATP + CoA = a long-chain fatty acyl-CoA + AMP + diphosphate</text>
        <dbReference type="Rhea" id="RHEA:15421"/>
        <dbReference type="ChEBI" id="CHEBI:30616"/>
        <dbReference type="ChEBI" id="CHEBI:33019"/>
        <dbReference type="ChEBI" id="CHEBI:57287"/>
        <dbReference type="ChEBI" id="CHEBI:57560"/>
        <dbReference type="ChEBI" id="CHEBI:83139"/>
        <dbReference type="ChEBI" id="CHEBI:456215"/>
        <dbReference type="EC" id="6.2.1.3"/>
    </reaction>
    <physiologicalReaction direction="left-to-right" evidence="3">
        <dbReference type="Rhea" id="RHEA:15422"/>
    </physiologicalReaction>
</comment>
<evidence type="ECO:0000313" key="5">
    <source>
        <dbReference type="EMBL" id="SEO61224.1"/>
    </source>
</evidence>
<proteinExistence type="predicted"/>
<dbReference type="InterPro" id="IPR042099">
    <property type="entry name" value="ANL_N_sf"/>
</dbReference>
<protein>
    <submittedName>
        <fullName evidence="5">Long-chain acyl-CoA synthetase</fullName>
    </submittedName>
</protein>
<dbReference type="PANTHER" id="PTHR43272:SF33">
    <property type="entry name" value="AMP-BINDING DOMAIN-CONTAINING PROTEIN-RELATED"/>
    <property type="match status" value="1"/>
</dbReference>
<dbReference type="PROSITE" id="PS00455">
    <property type="entry name" value="AMP_BINDING"/>
    <property type="match status" value="1"/>
</dbReference>
<evidence type="ECO:0000256" key="1">
    <source>
        <dbReference type="ARBA" id="ARBA00022741"/>
    </source>
</evidence>
<evidence type="ECO:0000256" key="3">
    <source>
        <dbReference type="ARBA" id="ARBA00024484"/>
    </source>
</evidence>
<name>A0A1H8R520_9ACTN</name>
<dbReference type="InterPro" id="IPR020845">
    <property type="entry name" value="AMP-binding_CS"/>
</dbReference>
<organism evidence="5 6">
    <name type="scientific">Denitrobacterium detoxificans</name>
    <dbReference type="NCBI Taxonomy" id="79604"/>
    <lineage>
        <taxon>Bacteria</taxon>
        <taxon>Bacillati</taxon>
        <taxon>Actinomycetota</taxon>
        <taxon>Coriobacteriia</taxon>
        <taxon>Eggerthellales</taxon>
        <taxon>Eggerthellaceae</taxon>
        <taxon>Denitrobacterium</taxon>
    </lineage>
</organism>
<evidence type="ECO:0000313" key="6">
    <source>
        <dbReference type="Proteomes" id="UP000182975"/>
    </source>
</evidence>
<dbReference type="SUPFAM" id="SSF56801">
    <property type="entry name" value="Acetyl-CoA synthetase-like"/>
    <property type="match status" value="1"/>
</dbReference>
<dbReference type="RefSeq" id="WP_066661340.1">
    <property type="nucleotide sequence ID" value="NZ_CP011402.1"/>
</dbReference>
<gene>
    <name evidence="5" type="ORF">SAMN02910314_00655</name>
</gene>
<dbReference type="AlphaFoldDB" id="A0A1H8R520"/>
<sequence length="492" mass="55154">MRVANDPEGIAFVYGDGEAETKKSCRRFYSEVLALASYLHDRYQHAKIALIGENRYEWIVCFFATIISDNIIVPLDKDLPPTELNELVDRCGCDLLIHSQIYADVASELCENRSLASLSMADIANVLSQAGQTEFAHRRDPEDTCAIFFTSGTTGTPKGVMLSERNISHDSYYSAFDLWLEGDSVLTLPLHHTFSLAVGVMGAYICGHAVYISKGIRYFASELEKRHPASLCVVPLYLETLYKRIWRQAKIDGLEGKLKWALRLSRALRKIGIDVRRRLFKTVLDKLGGKLVDIICGGAYLDQSYIDFFDDIGINIYNGYGITECSPIVSVNRAEKRVAHSVGKPVSCLEVITDNGEICVRGDAVMLGYYDDARATHDALVDGWFHTGDLGYIDDGYIFITGRKKNLIILSNGKNVSAEELEERLTRIAAVSEAVVRNENDRIVAEIYSKEGKTADAEVEALNRTLPPYKRIAEIRYRDAEFPKTTTQKIKR</sequence>
<dbReference type="Proteomes" id="UP000182975">
    <property type="component" value="Unassembled WGS sequence"/>
</dbReference>
<keyword evidence="1" id="KW-0547">Nucleotide-binding</keyword>
<dbReference type="InterPro" id="IPR000873">
    <property type="entry name" value="AMP-dep_synth/lig_dom"/>
</dbReference>
<feature type="domain" description="AMP-dependent synthetase/ligase" evidence="4">
    <location>
        <begin position="3"/>
        <end position="370"/>
    </location>
</feature>
<dbReference type="Gene3D" id="3.30.300.30">
    <property type="match status" value="1"/>
</dbReference>
<evidence type="ECO:0000256" key="2">
    <source>
        <dbReference type="ARBA" id="ARBA00022840"/>
    </source>
</evidence>
<reference evidence="6" key="1">
    <citation type="submission" date="2016-10" db="EMBL/GenBank/DDBJ databases">
        <authorList>
            <person name="Varghese N."/>
        </authorList>
    </citation>
    <scope>NUCLEOTIDE SEQUENCE [LARGE SCALE GENOMIC DNA]</scope>
    <source>
        <strain evidence="6">DSM 21843</strain>
    </source>
</reference>
<dbReference type="GO" id="GO:0005524">
    <property type="term" value="F:ATP binding"/>
    <property type="evidence" value="ECO:0007669"/>
    <property type="project" value="UniProtKB-KW"/>
</dbReference>
<dbReference type="GO" id="GO:0016020">
    <property type="term" value="C:membrane"/>
    <property type="evidence" value="ECO:0007669"/>
    <property type="project" value="TreeGrafter"/>
</dbReference>
<dbReference type="Gene3D" id="3.40.50.12780">
    <property type="entry name" value="N-terminal domain of ligase-like"/>
    <property type="match status" value="1"/>
</dbReference>
<keyword evidence="6" id="KW-1185">Reference proteome</keyword>
<dbReference type="GO" id="GO:0004467">
    <property type="term" value="F:long-chain fatty acid-CoA ligase activity"/>
    <property type="evidence" value="ECO:0007669"/>
    <property type="project" value="UniProtKB-EC"/>
</dbReference>
<evidence type="ECO:0000259" key="4">
    <source>
        <dbReference type="Pfam" id="PF00501"/>
    </source>
</evidence>
<dbReference type="InterPro" id="IPR045851">
    <property type="entry name" value="AMP-bd_C_sf"/>
</dbReference>
<dbReference type="PANTHER" id="PTHR43272">
    <property type="entry name" value="LONG-CHAIN-FATTY-ACID--COA LIGASE"/>
    <property type="match status" value="1"/>
</dbReference>
<dbReference type="EMBL" id="FOEC01000003">
    <property type="protein sequence ID" value="SEO61224.1"/>
    <property type="molecule type" value="Genomic_DNA"/>
</dbReference>
<keyword evidence="2" id="KW-0067">ATP-binding</keyword>